<evidence type="ECO:0000256" key="1">
    <source>
        <dbReference type="SAM" id="SignalP"/>
    </source>
</evidence>
<evidence type="ECO:0000313" key="4">
    <source>
        <dbReference type="Proteomes" id="UP001227831"/>
    </source>
</evidence>
<feature type="domain" description="WxL" evidence="2">
    <location>
        <begin position="29"/>
        <end position="211"/>
    </location>
</feature>
<feature type="chain" id="PRO_5045409912" evidence="1">
    <location>
        <begin position="29"/>
        <end position="212"/>
    </location>
</feature>
<organism evidence="3 4">
    <name type="scientific">Lactiplantibacillus brownii</name>
    <dbReference type="NCBI Taxonomy" id="3069269"/>
    <lineage>
        <taxon>Bacteria</taxon>
        <taxon>Bacillati</taxon>
        <taxon>Bacillota</taxon>
        <taxon>Bacilli</taxon>
        <taxon>Lactobacillales</taxon>
        <taxon>Lactobacillaceae</taxon>
        <taxon>Lactiplantibacillus</taxon>
    </lineage>
</organism>
<sequence length="212" mass="22254">MKKASKHLLAVGAILSLGLVLSTTQANAAPAPSKPEVQTSTDTTEATVTLKQSEKEGAIKIEQTPVYHFDNLEISAFSKDYTATSVEKNLTISNPGFESGYNVAARITDFIQKAGTRKGDPAASKLNGADFSITTGTIAAVEAGNLSGKPETFNDIHLNNTDTIIMNATAGNGLGRYSLTHDKSAVKLGIPGGNKVGSYKATITWTLRNVPA</sequence>
<evidence type="ECO:0000313" key="3">
    <source>
        <dbReference type="EMBL" id="MDQ7938098.1"/>
    </source>
</evidence>
<reference evidence="3 4" key="1">
    <citation type="journal article" date="2023" name="Int. J. Syst. Evol. Microbiol.">
        <title>Lactiplantibacillus brownii sp. nov., a novel psychrotolerant species isolated from sauerkraut.</title>
        <authorList>
            <person name="Heng Y.C."/>
            <person name="Silvaraju S."/>
            <person name="Lee J.K.Y."/>
            <person name="Kittelmann S."/>
        </authorList>
    </citation>
    <scope>NUCLEOTIDE SEQUENCE [LARGE SCALE GENOMIC DNA]</scope>
    <source>
        <strain evidence="3 4">WILCCON 0030</strain>
    </source>
</reference>
<dbReference type="Pfam" id="PF13731">
    <property type="entry name" value="WxL"/>
    <property type="match status" value="1"/>
</dbReference>
<dbReference type="Proteomes" id="UP001227831">
    <property type="component" value="Unassembled WGS sequence"/>
</dbReference>
<feature type="signal peptide" evidence="1">
    <location>
        <begin position="1"/>
        <end position="28"/>
    </location>
</feature>
<name>A0ABU1AB32_9LACO</name>
<evidence type="ECO:0000259" key="2">
    <source>
        <dbReference type="Pfam" id="PF13731"/>
    </source>
</evidence>
<protein>
    <submittedName>
        <fullName evidence="3">WxL domain-containing protein</fullName>
    </submittedName>
</protein>
<accession>A0ABU1AB32</accession>
<keyword evidence="1" id="KW-0732">Signal</keyword>
<dbReference type="InterPro" id="IPR027994">
    <property type="entry name" value="WxL_dom"/>
</dbReference>
<dbReference type="EMBL" id="JAVCWF010000001">
    <property type="protein sequence ID" value="MDQ7938098.1"/>
    <property type="molecule type" value="Genomic_DNA"/>
</dbReference>
<dbReference type="RefSeq" id="WP_308703798.1">
    <property type="nucleotide sequence ID" value="NZ_AP027463.1"/>
</dbReference>
<proteinExistence type="predicted"/>
<keyword evidence="4" id="KW-1185">Reference proteome</keyword>
<gene>
    <name evidence="3" type="ORF">RA086_10800</name>
</gene>
<comment type="caution">
    <text evidence="3">The sequence shown here is derived from an EMBL/GenBank/DDBJ whole genome shotgun (WGS) entry which is preliminary data.</text>
</comment>